<evidence type="ECO:0000259" key="2">
    <source>
        <dbReference type="Pfam" id="PF13649"/>
    </source>
</evidence>
<keyword evidence="3" id="KW-0808">Transferase</keyword>
<dbReference type="RefSeq" id="WP_179717764.1">
    <property type="nucleotide sequence ID" value="NZ_BAABFH010000001.1"/>
</dbReference>
<keyword evidence="4" id="KW-1185">Reference proteome</keyword>
<dbReference type="CDD" id="cd02440">
    <property type="entry name" value="AdoMet_MTases"/>
    <property type="match status" value="1"/>
</dbReference>
<dbReference type="PANTHER" id="PTHR42912">
    <property type="entry name" value="METHYLTRANSFERASE"/>
    <property type="match status" value="1"/>
</dbReference>
<dbReference type="InterPro" id="IPR050508">
    <property type="entry name" value="Methyltransf_Superfamily"/>
</dbReference>
<keyword evidence="3" id="KW-0830">Ubiquinone</keyword>
<comment type="caution">
    <text evidence="3">The sequence shown here is derived from an EMBL/GenBank/DDBJ whole genome shotgun (WGS) entry which is preliminary data.</text>
</comment>
<feature type="region of interest" description="Disordered" evidence="1">
    <location>
        <begin position="194"/>
        <end position="220"/>
    </location>
</feature>
<dbReference type="InterPro" id="IPR041698">
    <property type="entry name" value="Methyltransf_25"/>
</dbReference>
<dbReference type="Gene3D" id="3.40.50.150">
    <property type="entry name" value="Vaccinia Virus protein VP39"/>
    <property type="match status" value="1"/>
</dbReference>
<sequence>MTEPAFLTTVRAGYDTLAEDYAALFHDELAGKPLARAMISAFAELVRGTGGPVADVGCGPGDGTAYLHSLGLDVRGIDLSPGMVAVARRNHPHLRFDEGTMTALDLPDGALGGLVAWYSLIHVPPEQVPAVLAEFHRVLAPGGHLLLAFQVGDEPPLHLSEALGHRIDLDFHRWTTDRIADLLRQAGFAVTARLERESDGTERTPQAHVLARRPTESTAD</sequence>
<dbReference type="InterPro" id="IPR029063">
    <property type="entry name" value="SAM-dependent_MTases_sf"/>
</dbReference>
<evidence type="ECO:0000256" key="1">
    <source>
        <dbReference type="SAM" id="MobiDB-lite"/>
    </source>
</evidence>
<dbReference type="Pfam" id="PF13649">
    <property type="entry name" value="Methyltransf_25"/>
    <property type="match status" value="1"/>
</dbReference>
<reference evidence="3 4" key="1">
    <citation type="submission" date="2020-07" db="EMBL/GenBank/DDBJ databases">
        <title>Sequencing the genomes of 1000 actinobacteria strains.</title>
        <authorList>
            <person name="Klenk H.-P."/>
        </authorList>
    </citation>
    <scope>NUCLEOTIDE SEQUENCE [LARGE SCALE GENOMIC DNA]</scope>
    <source>
        <strain evidence="3 4">DSM 44065</strain>
    </source>
</reference>
<dbReference type="EMBL" id="JACCFJ010000001">
    <property type="protein sequence ID" value="NYI82182.1"/>
    <property type="molecule type" value="Genomic_DNA"/>
</dbReference>
<proteinExistence type="predicted"/>
<dbReference type="SUPFAM" id="SSF53335">
    <property type="entry name" value="S-adenosyl-L-methionine-dependent methyltransferases"/>
    <property type="match status" value="1"/>
</dbReference>
<evidence type="ECO:0000313" key="3">
    <source>
        <dbReference type="EMBL" id="NYI82182.1"/>
    </source>
</evidence>
<name>A0A853ACK1_9PSEU</name>
<gene>
    <name evidence="3" type="ORF">HNR68_000812</name>
</gene>
<keyword evidence="3" id="KW-0489">Methyltransferase</keyword>
<organism evidence="3 4">
    <name type="scientific">Saccharopolyspora hordei</name>
    <dbReference type="NCBI Taxonomy" id="1838"/>
    <lineage>
        <taxon>Bacteria</taxon>
        <taxon>Bacillati</taxon>
        <taxon>Actinomycetota</taxon>
        <taxon>Actinomycetes</taxon>
        <taxon>Pseudonocardiales</taxon>
        <taxon>Pseudonocardiaceae</taxon>
        <taxon>Saccharopolyspora</taxon>
    </lineage>
</organism>
<dbReference type="Proteomes" id="UP000587002">
    <property type="component" value="Unassembled WGS sequence"/>
</dbReference>
<feature type="domain" description="Methyltransferase" evidence="2">
    <location>
        <begin position="53"/>
        <end position="143"/>
    </location>
</feature>
<accession>A0A853ACK1</accession>
<evidence type="ECO:0000313" key="4">
    <source>
        <dbReference type="Proteomes" id="UP000587002"/>
    </source>
</evidence>
<protein>
    <submittedName>
        <fullName evidence="3">Ubiquinone/menaquinone biosynthesis C-methylase UbiE</fullName>
    </submittedName>
</protein>
<dbReference type="GO" id="GO:0008168">
    <property type="term" value="F:methyltransferase activity"/>
    <property type="evidence" value="ECO:0007669"/>
    <property type="project" value="UniProtKB-KW"/>
</dbReference>
<dbReference type="GO" id="GO:0032259">
    <property type="term" value="P:methylation"/>
    <property type="evidence" value="ECO:0007669"/>
    <property type="project" value="UniProtKB-KW"/>
</dbReference>
<dbReference type="AlphaFoldDB" id="A0A853ACK1"/>